<protein>
    <submittedName>
        <fullName evidence="1">(spotted green pufferfish) hypothetical protein</fullName>
    </submittedName>
</protein>
<dbReference type="OrthoDB" id="8612865at2759"/>
<name>Q4S816_TETNG</name>
<evidence type="ECO:0000313" key="1">
    <source>
        <dbReference type="EMBL" id="CAG03216.1"/>
    </source>
</evidence>
<sequence length="77" mass="8617">MGKVMILERRCTDRALKLRTALESQLSGGLSTSDVWDRTVSFFAVKKALIFHNGYNKSSREAIRLFPSAAEDVLPLC</sequence>
<gene>
    <name evidence="1" type="ORF">GSTENG00022549001</name>
</gene>
<proteinExistence type="predicted"/>
<dbReference type="AlphaFoldDB" id="Q4S816"/>
<accession>Q4S816</accession>
<reference evidence="1" key="2">
    <citation type="submission" date="2004-02" db="EMBL/GenBank/DDBJ databases">
        <authorList>
            <consortium name="Genoscope"/>
            <consortium name="Whitehead Institute Centre for Genome Research"/>
        </authorList>
    </citation>
    <scope>NUCLEOTIDE SEQUENCE</scope>
</reference>
<reference evidence="1" key="1">
    <citation type="journal article" date="2004" name="Nature">
        <title>Genome duplication in the teleost fish Tetraodon nigroviridis reveals the early vertebrate proto-karyotype.</title>
        <authorList>
            <person name="Jaillon O."/>
            <person name="Aury J.-M."/>
            <person name="Brunet F."/>
            <person name="Petit J.-L."/>
            <person name="Stange-Thomann N."/>
            <person name="Mauceli E."/>
            <person name="Bouneau L."/>
            <person name="Fischer C."/>
            <person name="Ozouf-Costaz C."/>
            <person name="Bernot A."/>
            <person name="Nicaud S."/>
            <person name="Jaffe D."/>
            <person name="Fisher S."/>
            <person name="Lutfalla G."/>
            <person name="Dossat C."/>
            <person name="Segurens B."/>
            <person name="Dasilva C."/>
            <person name="Salanoubat M."/>
            <person name="Levy M."/>
            <person name="Boudet N."/>
            <person name="Castellano S."/>
            <person name="Anthouard V."/>
            <person name="Jubin C."/>
            <person name="Castelli V."/>
            <person name="Katinka M."/>
            <person name="Vacherie B."/>
            <person name="Biemont C."/>
            <person name="Skalli Z."/>
            <person name="Cattolico L."/>
            <person name="Poulain J."/>
            <person name="De Berardinis V."/>
            <person name="Cruaud C."/>
            <person name="Duprat S."/>
            <person name="Brottier P."/>
            <person name="Coutanceau J.-P."/>
            <person name="Gouzy J."/>
            <person name="Parra G."/>
            <person name="Lardier G."/>
            <person name="Chapple C."/>
            <person name="McKernan K.J."/>
            <person name="McEwan P."/>
            <person name="Bosak S."/>
            <person name="Kellis M."/>
            <person name="Volff J.-N."/>
            <person name="Guigo R."/>
            <person name="Zody M.C."/>
            <person name="Mesirov J."/>
            <person name="Lindblad-Toh K."/>
            <person name="Birren B."/>
            <person name="Nusbaum C."/>
            <person name="Kahn D."/>
            <person name="Robinson-Rechavi M."/>
            <person name="Laudet V."/>
            <person name="Schachter V."/>
            <person name="Quetier F."/>
            <person name="Saurin W."/>
            <person name="Scarpelli C."/>
            <person name="Wincker P."/>
            <person name="Lander E.S."/>
            <person name="Weissenbach J."/>
            <person name="Roest Crollius H."/>
        </authorList>
    </citation>
    <scope>NUCLEOTIDE SEQUENCE [LARGE SCALE GENOMIC DNA]</scope>
</reference>
<organism evidence="1">
    <name type="scientific">Tetraodon nigroviridis</name>
    <name type="common">Spotted green pufferfish</name>
    <name type="synonym">Chelonodon nigroviridis</name>
    <dbReference type="NCBI Taxonomy" id="99883"/>
    <lineage>
        <taxon>Eukaryota</taxon>
        <taxon>Metazoa</taxon>
        <taxon>Chordata</taxon>
        <taxon>Craniata</taxon>
        <taxon>Vertebrata</taxon>
        <taxon>Euteleostomi</taxon>
        <taxon>Actinopterygii</taxon>
        <taxon>Neopterygii</taxon>
        <taxon>Teleostei</taxon>
        <taxon>Neoteleostei</taxon>
        <taxon>Acanthomorphata</taxon>
        <taxon>Eupercaria</taxon>
        <taxon>Tetraodontiformes</taxon>
        <taxon>Tetradontoidea</taxon>
        <taxon>Tetraodontidae</taxon>
        <taxon>Tetraodon</taxon>
    </lineage>
</organism>
<comment type="caution">
    <text evidence="1">The sequence shown here is derived from an EMBL/GenBank/DDBJ whole genome shotgun (WGS) entry which is preliminary data.</text>
</comment>
<dbReference type="EMBL" id="CAAE01014710">
    <property type="protein sequence ID" value="CAG03216.1"/>
    <property type="molecule type" value="Genomic_DNA"/>
</dbReference>
<dbReference type="KEGG" id="tng:GSTEN00022549G001"/>